<proteinExistence type="inferred from homology"/>
<dbReference type="PANTHER" id="PTHR10488:SF1">
    <property type="entry name" value="GLYCINE AMIDINOTRANSFERASE, MITOCHONDRIAL"/>
    <property type="match status" value="1"/>
</dbReference>
<dbReference type="AlphaFoldDB" id="X1QP09"/>
<reference evidence="3" key="1">
    <citation type="journal article" date="2014" name="Front. Microbiol.">
        <title>High frequency of phylogenetically diverse reductive dehalogenase-homologous genes in deep subseafloor sedimentary metagenomes.</title>
        <authorList>
            <person name="Kawai M."/>
            <person name="Futagami T."/>
            <person name="Toyoda A."/>
            <person name="Takaki Y."/>
            <person name="Nishi S."/>
            <person name="Hori S."/>
            <person name="Arai W."/>
            <person name="Tsubouchi T."/>
            <person name="Morono Y."/>
            <person name="Uchiyama I."/>
            <person name="Ito T."/>
            <person name="Fujiyama A."/>
            <person name="Inagaki F."/>
            <person name="Takami H."/>
        </authorList>
    </citation>
    <scope>NUCLEOTIDE SEQUENCE</scope>
    <source>
        <strain evidence="3">Expedition CK06-06</strain>
    </source>
</reference>
<name>X1QP09_9ZZZZ</name>
<dbReference type="PANTHER" id="PTHR10488">
    <property type="entry name" value="GLYCINE AMIDINOTRANSFERASE, MITOCHONDRIAL"/>
    <property type="match status" value="1"/>
</dbReference>
<evidence type="ECO:0000313" key="3">
    <source>
        <dbReference type="EMBL" id="GAI56521.1"/>
    </source>
</evidence>
<keyword evidence="2" id="KW-0808">Transferase</keyword>
<comment type="similarity">
    <text evidence="1">Belongs to the amidinotransferase family.</text>
</comment>
<accession>X1QP09</accession>
<dbReference type="GO" id="GO:0005758">
    <property type="term" value="C:mitochondrial intermembrane space"/>
    <property type="evidence" value="ECO:0007669"/>
    <property type="project" value="TreeGrafter"/>
</dbReference>
<protein>
    <recommendedName>
        <fullName evidence="4">Serine/threonine protein kinase</fullName>
    </recommendedName>
</protein>
<gene>
    <name evidence="3" type="ORF">S06H3_56966</name>
</gene>
<dbReference type="InterPro" id="IPR033195">
    <property type="entry name" value="AmidinoTrfase"/>
</dbReference>
<evidence type="ECO:0008006" key="4">
    <source>
        <dbReference type="Google" id="ProtNLM"/>
    </source>
</evidence>
<sequence>MTNEEGKVEEQKTIVNSWNEWDPLKHIVVGVADGCVIPPSEPASECKIPIGSDMKGKWGPRPQETVEKANIQLDNFANILRKRGIRVDRPTPLNFNQPVETPDWKQLSMFGCMPPRDVIVTVGNEMLEATMSYRSRWFEYLCYRPLIEQYY</sequence>
<comment type="caution">
    <text evidence="3">The sequence shown here is derived from an EMBL/GenBank/DDBJ whole genome shotgun (WGS) entry which is preliminary data.</text>
</comment>
<dbReference type="Gene3D" id="3.75.10.10">
    <property type="entry name" value="L-arginine/glycine Amidinotransferase, Chain A"/>
    <property type="match status" value="1"/>
</dbReference>
<dbReference type="GO" id="GO:0015068">
    <property type="term" value="F:glycine amidinotransferase activity"/>
    <property type="evidence" value="ECO:0007669"/>
    <property type="project" value="TreeGrafter"/>
</dbReference>
<feature type="non-terminal residue" evidence="3">
    <location>
        <position position="151"/>
    </location>
</feature>
<evidence type="ECO:0000256" key="2">
    <source>
        <dbReference type="ARBA" id="ARBA00022679"/>
    </source>
</evidence>
<dbReference type="GO" id="GO:0006601">
    <property type="term" value="P:creatine biosynthetic process"/>
    <property type="evidence" value="ECO:0007669"/>
    <property type="project" value="TreeGrafter"/>
</dbReference>
<dbReference type="EMBL" id="BARV01036706">
    <property type="protein sequence ID" value="GAI56521.1"/>
    <property type="molecule type" value="Genomic_DNA"/>
</dbReference>
<organism evidence="3">
    <name type="scientific">marine sediment metagenome</name>
    <dbReference type="NCBI Taxonomy" id="412755"/>
    <lineage>
        <taxon>unclassified sequences</taxon>
        <taxon>metagenomes</taxon>
        <taxon>ecological metagenomes</taxon>
    </lineage>
</organism>
<dbReference type="SUPFAM" id="SSF55909">
    <property type="entry name" value="Pentein"/>
    <property type="match status" value="1"/>
</dbReference>
<evidence type="ECO:0000256" key="1">
    <source>
        <dbReference type="ARBA" id="ARBA00006943"/>
    </source>
</evidence>